<keyword evidence="4" id="KW-1185">Reference proteome</keyword>
<evidence type="ECO:0000313" key="4">
    <source>
        <dbReference type="Proteomes" id="UP001049176"/>
    </source>
</evidence>
<dbReference type="KEGG" id="more:E1B28_004093"/>
<dbReference type="GO" id="GO:0003729">
    <property type="term" value="F:mRNA binding"/>
    <property type="evidence" value="ECO:0007669"/>
    <property type="project" value="TreeGrafter"/>
</dbReference>
<dbReference type="PANTHER" id="PTHR47933">
    <property type="entry name" value="PENTATRICOPEPTIDE REPEAT-CONTAINING PROTEIN 1, MITOCHONDRIAL"/>
    <property type="match status" value="1"/>
</dbReference>
<dbReference type="EMBL" id="CM032182">
    <property type="protein sequence ID" value="KAG7096679.1"/>
    <property type="molecule type" value="Genomic_DNA"/>
</dbReference>
<evidence type="ECO:0000256" key="1">
    <source>
        <dbReference type="ARBA" id="ARBA00022737"/>
    </source>
</evidence>
<name>A0A9P7UXV7_9AGAR</name>
<sequence length="636" mass="71906">MLKAFSLGSLSSLTTHQRLRKCLLRHTSQPAKITRFTSKALPRLRGRHNADGASFRNHPPPIPTQKTSQVGSVKENGVVAVEVSGVEDPKTKSSRPVDAQERNSLRPVKDRIFWNREHPIVREHPMYISGKSNHHLPITPLYGGKFWNGKKFLPRHLQHQPTADADTTTPKLDTENSSVLSFYQNLHIIANTQSVSEAWKAYSNLLNSPAPEGDCGRPKIPFQHLHRLCRLFASRHPKTRTQFLRLLSVLCTLRRTGGIIHLHEWNALIAHAGEGWRRNRPEEFKLALDVFNEMSLGLPPGSTFSPSDHPPLDTSQPVQPDIYSYNTLLSIAAKTLYPPTLGRATTLMRSSGLPPDRITHLSLLTFFSATTNLSGVRSTLHKMRQQGLELGLDGVTSCIWAYNLAGRMDIVDLIYRVLKHNSISDPRLRNANFDSDRIADSLRTLETEGILIPEEMIPNEITFTEMIQALAYHGDLHAAINVFLDMLSSDNIEVGAPLVRGEDGLEYHTKYSPTYAVFRGLFLGFSRHGTTESTSQTWTLDNLREIYRDFMAFPEIIHPSPLLLYWILLAFDKTTGHDINIIRKVWLEMEARFTDNWGGRMGRLRTIIFSEDAQTHLEHIGFRVTPPASEEPGEWV</sequence>
<dbReference type="InterPro" id="IPR011990">
    <property type="entry name" value="TPR-like_helical_dom_sf"/>
</dbReference>
<dbReference type="OrthoDB" id="1908178at2759"/>
<dbReference type="RefSeq" id="XP_043013149.1">
    <property type="nucleotide sequence ID" value="XM_043148550.1"/>
</dbReference>
<dbReference type="AlphaFoldDB" id="A0A9P7UXV7"/>
<evidence type="ECO:0008006" key="5">
    <source>
        <dbReference type="Google" id="ProtNLM"/>
    </source>
</evidence>
<keyword evidence="1" id="KW-0677">Repeat</keyword>
<dbReference type="PANTHER" id="PTHR47933:SF11">
    <property type="entry name" value="PENTATRICOPEPTIDE REPEAT-CONTAINING PROTEIN 2"/>
    <property type="match status" value="1"/>
</dbReference>
<organism evidence="3 4">
    <name type="scientific">Marasmius oreades</name>
    <name type="common">fairy-ring Marasmius</name>
    <dbReference type="NCBI Taxonomy" id="181124"/>
    <lineage>
        <taxon>Eukaryota</taxon>
        <taxon>Fungi</taxon>
        <taxon>Dikarya</taxon>
        <taxon>Basidiomycota</taxon>
        <taxon>Agaricomycotina</taxon>
        <taxon>Agaricomycetes</taxon>
        <taxon>Agaricomycetidae</taxon>
        <taxon>Agaricales</taxon>
        <taxon>Marasmiineae</taxon>
        <taxon>Marasmiaceae</taxon>
        <taxon>Marasmius</taxon>
    </lineage>
</organism>
<dbReference type="GeneID" id="66073169"/>
<evidence type="ECO:0000313" key="3">
    <source>
        <dbReference type="EMBL" id="KAG7096679.1"/>
    </source>
</evidence>
<dbReference type="InterPro" id="IPR051240">
    <property type="entry name" value="Mito_RNA-Proc/Resp"/>
</dbReference>
<reference evidence="3" key="1">
    <citation type="journal article" date="2021" name="Genome Biol. Evol.">
        <title>The assembled and annotated genome of the fairy-ring fungus Marasmius oreades.</title>
        <authorList>
            <person name="Hiltunen M."/>
            <person name="Ament-Velasquez S.L."/>
            <person name="Johannesson H."/>
        </authorList>
    </citation>
    <scope>NUCLEOTIDE SEQUENCE</scope>
    <source>
        <strain evidence="3">03SP1</strain>
    </source>
</reference>
<feature type="region of interest" description="Disordered" evidence="2">
    <location>
        <begin position="48"/>
        <end position="71"/>
    </location>
</feature>
<comment type="caution">
    <text evidence="3">The sequence shown here is derived from an EMBL/GenBank/DDBJ whole genome shotgun (WGS) entry which is preliminary data.</text>
</comment>
<protein>
    <recommendedName>
        <fullName evidence="5">Pentatricopeptide repeat-containing protein</fullName>
    </recommendedName>
</protein>
<evidence type="ECO:0000256" key="2">
    <source>
        <dbReference type="SAM" id="MobiDB-lite"/>
    </source>
</evidence>
<accession>A0A9P7UXV7</accession>
<gene>
    <name evidence="3" type="ORF">E1B28_004093</name>
</gene>
<dbReference type="Proteomes" id="UP001049176">
    <property type="component" value="Chromosome 2"/>
</dbReference>
<proteinExistence type="predicted"/>
<dbReference type="Gene3D" id="1.25.40.10">
    <property type="entry name" value="Tetratricopeptide repeat domain"/>
    <property type="match status" value="1"/>
</dbReference>